<proteinExistence type="predicted"/>
<reference evidence="2" key="1">
    <citation type="journal article" date="2014" name="Int. J. Syst. Evol. Microbiol.">
        <title>Complete genome sequence of Corynebacterium casei LMG S-19264T (=DSM 44701T), isolated from a smear-ripened cheese.</title>
        <authorList>
            <consortium name="US DOE Joint Genome Institute (JGI-PGF)"/>
            <person name="Walter F."/>
            <person name="Albersmeier A."/>
            <person name="Kalinowski J."/>
            <person name="Ruckert C."/>
        </authorList>
    </citation>
    <scope>NUCLEOTIDE SEQUENCE</scope>
    <source>
        <strain evidence="2">CGMCC 1.12360</strain>
    </source>
</reference>
<organism evidence="2 3">
    <name type="scientific">Compostibacillus humi</name>
    <dbReference type="NCBI Taxonomy" id="1245525"/>
    <lineage>
        <taxon>Bacteria</taxon>
        <taxon>Bacillati</taxon>
        <taxon>Bacillota</taxon>
        <taxon>Bacilli</taxon>
        <taxon>Bacillales</taxon>
        <taxon>Bacillaceae</taxon>
        <taxon>Compostibacillus</taxon>
    </lineage>
</organism>
<dbReference type="InterPro" id="IPR036928">
    <property type="entry name" value="AS_sf"/>
</dbReference>
<gene>
    <name evidence="2" type="ORF">GCM10010978_00250</name>
</gene>
<name>A0A8J3EI64_9BACI</name>
<evidence type="ECO:0000259" key="1">
    <source>
        <dbReference type="Pfam" id="PF01425"/>
    </source>
</evidence>
<dbReference type="Proteomes" id="UP000602050">
    <property type="component" value="Unassembled WGS sequence"/>
</dbReference>
<sequence length="474" mass="51549">MKLADKYLGGTIADVAKEIQTGALSPAELVSAQLERIEQVDSKLHSYITVDKEGALAQARQMEEEIEKGRYRGPLHGIPIGLKDLIDTAGVKTTYGSPIYENHVPGEDAEVVRRLKEAGAIIIGKQHTHQFAYGPTGDRSHVGPARNPYDTEKMTGGSSSGSAAGTAAGLCFGSLGTDTGGSVRIPSSFCGVVGMKPTYGRVSKRGVFPLSWSLDHVGPITRTVLDNAIMLNYIAGYDEKDPDAVPADKEDFTRWIGKDLHGMAIGIPRRFFYDDLNPEIEQALNETAAVFEKLGAAVKEVDIPSIQRISDAQKVILRCEAYAVHEKHLADYPDDWDDEVKERLLTAIGTSGADFANALRMKKQGTAEFDRILEQVDVLLAPTLPILPPEVNGRFTDGSMDESRHIRWTITKLTGPTDLTGHPSISVPCGFSKDGMPIGAQLIGEKFAEAKLYQFAYALEEELALPKVKLDIKT</sequence>
<dbReference type="EMBL" id="BMEV01000001">
    <property type="protein sequence ID" value="GGH67856.1"/>
    <property type="molecule type" value="Genomic_DNA"/>
</dbReference>
<dbReference type="InterPro" id="IPR023631">
    <property type="entry name" value="Amidase_dom"/>
</dbReference>
<dbReference type="RefSeq" id="WP_188390326.1">
    <property type="nucleotide sequence ID" value="NZ_BMEV01000001.1"/>
</dbReference>
<dbReference type="InterPro" id="IPR020556">
    <property type="entry name" value="Amidase_CS"/>
</dbReference>
<reference evidence="2" key="2">
    <citation type="submission" date="2020-09" db="EMBL/GenBank/DDBJ databases">
        <authorList>
            <person name="Sun Q."/>
            <person name="Zhou Y."/>
        </authorList>
    </citation>
    <scope>NUCLEOTIDE SEQUENCE</scope>
    <source>
        <strain evidence="2">CGMCC 1.12360</strain>
    </source>
</reference>
<dbReference type="PANTHER" id="PTHR11895:SF176">
    <property type="entry name" value="AMIDASE AMID-RELATED"/>
    <property type="match status" value="1"/>
</dbReference>
<protein>
    <submittedName>
        <fullName evidence="2">Amidase</fullName>
    </submittedName>
</protein>
<accession>A0A8J3EI64</accession>
<feature type="domain" description="Amidase" evidence="1">
    <location>
        <begin position="28"/>
        <end position="452"/>
    </location>
</feature>
<dbReference type="SUPFAM" id="SSF75304">
    <property type="entry name" value="Amidase signature (AS) enzymes"/>
    <property type="match status" value="1"/>
</dbReference>
<evidence type="ECO:0000313" key="2">
    <source>
        <dbReference type="EMBL" id="GGH67856.1"/>
    </source>
</evidence>
<dbReference type="PROSITE" id="PS00571">
    <property type="entry name" value="AMIDASES"/>
    <property type="match status" value="1"/>
</dbReference>
<dbReference type="Gene3D" id="3.90.1300.10">
    <property type="entry name" value="Amidase signature (AS) domain"/>
    <property type="match status" value="1"/>
</dbReference>
<dbReference type="InterPro" id="IPR000120">
    <property type="entry name" value="Amidase"/>
</dbReference>
<comment type="caution">
    <text evidence="2">The sequence shown here is derived from an EMBL/GenBank/DDBJ whole genome shotgun (WGS) entry which is preliminary data.</text>
</comment>
<keyword evidence="3" id="KW-1185">Reference proteome</keyword>
<dbReference type="Pfam" id="PF01425">
    <property type="entry name" value="Amidase"/>
    <property type="match status" value="1"/>
</dbReference>
<dbReference type="AlphaFoldDB" id="A0A8J3EI64"/>
<dbReference type="GO" id="GO:0003824">
    <property type="term" value="F:catalytic activity"/>
    <property type="evidence" value="ECO:0007669"/>
    <property type="project" value="InterPro"/>
</dbReference>
<dbReference type="PANTHER" id="PTHR11895">
    <property type="entry name" value="TRANSAMIDASE"/>
    <property type="match status" value="1"/>
</dbReference>
<evidence type="ECO:0000313" key="3">
    <source>
        <dbReference type="Proteomes" id="UP000602050"/>
    </source>
</evidence>